<proteinExistence type="inferred from homology"/>
<dbReference type="Proteomes" id="UP000002630">
    <property type="component" value="Linkage Group LG27"/>
</dbReference>
<dbReference type="EMBL" id="FN649752">
    <property type="protein sequence ID" value="CBN79320.1"/>
    <property type="molecule type" value="Genomic_DNA"/>
</dbReference>
<sequence length="358" mass="39707">MGARLCLAWSCCALALLGGGGVGFVRADDSLNSAVAEAFVFSGAQLTVLTGDVLTEEGVFTDYTETDGLWRTEKDNGNSIDQTVWTSGMVAGMFWYQYEATGDEAMKTAAEFYCSGLEGLESEEDNDTGFQILNSFGLGYRLTGSDDYLQRVLTGAEALHDFRWDGNIPAYWSWENPTKRPDWDRAVNVDMMMNLEILLWAGLNGGEDHELEVEGHADSTWKDIVREDNSTNHVAAYDIDTGEFIETGTYQGYTNSSTWTRGQAWAIYGYAMVYRFLPEQRFLDRSIGLLKYYEDNLPEDLIPPADFDAPESATDNGKDSSAAAIVSSGLLELFLETGRRGMCVLHLHGRDPFRSARS</sequence>
<dbReference type="STRING" id="2880.D8LHN8"/>
<protein>
    <submittedName>
        <fullName evidence="4">Unsaturated glucuronyl hydrolase, family GH88</fullName>
        <ecNumber evidence="4">3.2.1.-</ecNumber>
    </submittedName>
</protein>
<organism evidence="4 5">
    <name type="scientific">Ectocarpus siliculosus</name>
    <name type="common">Brown alga</name>
    <name type="synonym">Conferva siliculosa</name>
    <dbReference type="NCBI Taxonomy" id="2880"/>
    <lineage>
        <taxon>Eukaryota</taxon>
        <taxon>Sar</taxon>
        <taxon>Stramenopiles</taxon>
        <taxon>Ochrophyta</taxon>
        <taxon>PX clade</taxon>
        <taxon>Phaeophyceae</taxon>
        <taxon>Ectocarpales</taxon>
        <taxon>Ectocarpaceae</taxon>
        <taxon>Ectocarpus</taxon>
    </lineage>
</organism>
<dbReference type="OrthoDB" id="2317065at2759"/>
<dbReference type="InterPro" id="IPR010905">
    <property type="entry name" value="Glyco_hydro_88"/>
</dbReference>
<dbReference type="Pfam" id="PF07470">
    <property type="entry name" value="Glyco_hydro_88"/>
    <property type="match status" value="1"/>
</dbReference>
<gene>
    <name evidence="4" type="primary">UGL3</name>
    <name evidence="4" type="ORF">Esi_0197_0049</name>
</gene>
<feature type="chain" id="PRO_5003117148" evidence="3">
    <location>
        <begin position="28"/>
        <end position="358"/>
    </location>
</feature>
<keyword evidence="5" id="KW-1185">Reference proteome</keyword>
<dbReference type="eggNOG" id="ENOG502S3MN">
    <property type="taxonomic scope" value="Eukaryota"/>
</dbReference>
<dbReference type="InterPro" id="IPR012341">
    <property type="entry name" value="6hp_glycosidase-like_sf"/>
</dbReference>
<dbReference type="PANTHER" id="PTHR36845">
    <property type="entry name" value="HYDROLASE, PUTATIVE (AFU_ORTHOLOGUE AFUA_7G05090)-RELATED"/>
    <property type="match status" value="1"/>
</dbReference>
<keyword evidence="1 4" id="KW-0378">Hydrolase</keyword>
<evidence type="ECO:0000256" key="1">
    <source>
        <dbReference type="ARBA" id="ARBA00022801"/>
    </source>
</evidence>
<accession>D8LHN8</accession>
<evidence type="ECO:0000313" key="5">
    <source>
        <dbReference type="Proteomes" id="UP000002630"/>
    </source>
</evidence>
<dbReference type="EC" id="3.2.1.-" evidence="4"/>
<evidence type="ECO:0000256" key="2">
    <source>
        <dbReference type="ARBA" id="ARBA00038358"/>
    </source>
</evidence>
<evidence type="ECO:0000256" key="3">
    <source>
        <dbReference type="SAM" id="SignalP"/>
    </source>
</evidence>
<dbReference type="PANTHER" id="PTHR36845:SF1">
    <property type="entry name" value="HYDROLASE, PUTATIVE (AFU_ORTHOLOGUE AFUA_7G05090)-RELATED"/>
    <property type="match status" value="1"/>
</dbReference>
<dbReference type="InterPro" id="IPR008928">
    <property type="entry name" value="6-hairpin_glycosidase_sf"/>
</dbReference>
<dbReference type="InParanoid" id="D8LHN8"/>
<dbReference type="GO" id="GO:0052757">
    <property type="term" value="F:chondroitin hydrolase activity"/>
    <property type="evidence" value="ECO:0007669"/>
    <property type="project" value="TreeGrafter"/>
</dbReference>
<reference evidence="4 5" key="1">
    <citation type="journal article" date="2010" name="Nature">
        <title>The Ectocarpus genome and the independent evolution of multicellularity in brown algae.</title>
        <authorList>
            <person name="Cock J.M."/>
            <person name="Sterck L."/>
            <person name="Rouze P."/>
            <person name="Scornet D."/>
            <person name="Allen A.E."/>
            <person name="Amoutzias G."/>
            <person name="Anthouard V."/>
            <person name="Artiguenave F."/>
            <person name="Aury J.M."/>
            <person name="Badger J.H."/>
            <person name="Beszteri B."/>
            <person name="Billiau K."/>
            <person name="Bonnet E."/>
            <person name="Bothwell J.H."/>
            <person name="Bowler C."/>
            <person name="Boyen C."/>
            <person name="Brownlee C."/>
            <person name="Carrano C.J."/>
            <person name="Charrier B."/>
            <person name="Cho G.Y."/>
            <person name="Coelho S.M."/>
            <person name="Collen J."/>
            <person name="Corre E."/>
            <person name="Da Silva C."/>
            <person name="Delage L."/>
            <person name="Delaroque N."/>
            <person name="Dittami S.M."/>
            <person name="Doulbeau S."/>
            <person name="Elias M."/>
            <person name="Farnham G."/>
            <person name="Gachon C.M."/>
            <person name="Gschloessl B."/>
            <person name="Heesch S."/>
            <person name="Jabbari K."/>
            <person name="Jubin C."/>
            <person name="Kawai H."/>
            <person name="Kimura K."/>
            <person name="Kloareg B."/>
            <person name="Kupper F.C."/>
            <person name="Lang D."/>
            <person name="Le Bail A."/>
            <person name="Leblanc C."/>
            <person name="Lerouge P."/>
            <person name="Lohr M."/>
            <person name="Lopez P.J."/>
            <person name="Martens C."/>
            <person name="Maumus F."/>
            <person name="Michel G."/>
            <person name="Miranda-Saavedra D."/>
            <person name="Morales J."/>
            <person name="Moreau H."/>
            <person name="Motomura T."/>
            <person name="Nagasato C."/>
            <person name="Napoli C.A."/>
            <person name="Nelson D.R."/>
            <person name="Nyvall-Collen P."/>
            <person name="Peters A.F."/>
            <person name="Pommier C."/>
            <person name="Potin P."/>
            <person name="Poulain J."/>
            <person name="Quesneville H."/>
            <person name="Read B."/>
            <person name="Rensing S.A."/>
            <person name="Ritter A."/>
            <person name="Rousvoal S."/>
            <person name="Samanta M."/>
            <person name="Samson G."/>
            <person name="Schroeder D.C."/>
            <person name="Segurens B."/>
            <person name="Strittmatter M."/>
            <person name="Tonon T."/>
            <person name="Tregear J.W."/>
            <person name="Valentin K."/>
            <person name="von Dassow P."/>
            <person name="Yamagishi T."/>
            <person name="Van de Peer Y."/>
            <person name="Wincker P."/>
        </authorList>
    </citation>
    <scope>NUCLEOTIDE SEQUENCE [LARGE SCALE GENOMIC DNA]</scope>
    <source>
        <strain evidence="5">Ec32 / CCAP1310/4</strain>
    </source>
</reference>
<dbReference type="AlphaFoldDB" id="D8LHN8"/>
<dbReference type="Gene3D" id="1.50.10.10">
    <property type="match status" value="1"/>
</dbReference>
<dbReference type="EMBL" id="FN648372">
    <property type="protein sequence ID" value="CBN79320.1"/>
    <property type="molecule type" value="Genomic_DNA"/>
</dbReference>
<evidence type="ECO:0000313" key="4">
    <source>
        <dbReference type="EMBL" id="CBN79320.1"/>
    </source>
</evidence>
<feature type="signal peptide" evidence="3">
    <location>
        <begin position="1"/>
        <end position="27"/>
    </location>
</feature>
<keyword evidence="4" id="KW-0326">Glycosidase</keyword>
<comment type="similarity">
    <text evidence="2">Belongs to the glycosyl hydrolase 88 family.</text>
</comment>
<keyword evidence="3" id="KW-0732">Signal</keyword>
<dbReference type="InterPro" id="IPR052369">
    <property type="entry name" value="UG_Glycosaminoglycan_Hydrolase"/>
</dbReference>
<dbReference type="GO" id="GO:0000272">
    <property type="term" value="P:polysaccharide catabolic process"/>
    <property type="evidence" value="ECO:0007669"/>
    <property type="project" value="TreeGrafter"/>
</dbReference>
<dbReference type="SUPFAM" id="SSF48208">
    <property type="entry name" value="Six-hairpin glycosidases"/>
    <property type="match status" value="1"/>
</dbReference>
<name>D8LHN8_ECTSI</name>